<feature type="transmembrane region" description="Helical" evidence="1">
    <location>
        <begin position="277"/>
        <end position="293"/>
    </location>
</feature>
<feature type="transmembrane region" description="Helical" evidence="1">
    <location>
        <begin position="76"/>
        <end position="93"/>
    </location>
</feature>
<evidence type="ECO:0008006" key="4">
    <source>
        <dbReference type="Google" id="ProtNLM"/>
    </source>
</evidence>
<proteinExistence type="predicted"/>
<dbReference type="InterPro" id="IPR031347">
    <property type="entry name" value="AmpE"/>
</dbReference>
<evidence type="ECO:0000313" key="2">
    <source>
        <dbReference type="EMBL" id="KZN67861.1"/>
    </source>
</evidence>
<name>A0A162BST7_9GAMM</name>
<keyword evidence="1" id="KW-1133">Transmembrane helix</keyword>
<dbReference type="PATRIC" id="fig|1365257.3.peg.1757"/>
<dbReference type="PANTHER" id="PTHR38684">
    <property type="entry name" value="PROTEIN AMPE"/>
    <property type="match status" value="1"/>
</dbReference>
<dbReference type="NCBIfam" id="NF008219">
    <property type="entry name" value="PRK10987.1"/>
    <property type="match status" value="1"/>
</dbReference>
<accession>A0A162BST7</accession>
<dbReference type="PANTHER" id="PTHR38684:SF1">
    <property type="entry name" value="PROTEIN AMPE"/>
    <property type="match status" value="1"/>
</dbReference>
<organism evidence="2 3">
    <name type="scientific">Pseudoalteromonas luteoviolacea S4060-1</name>
    <dbReference type="NCBI Taxonomy" id="1365257"/>
    <lineage>
        <taxon>Bacteria</taxon>
        <taxon>Pseudomonadati</taxon>
        <taxon>Pseudomonadota</taxon>
        <taxon>Gammaproteobacteria</taxon>
        <taxon>Alteromonadales</taxon>
        <taxon>Pseudoalteromonadaceae</taxon>
        <taxon>Pseudoalteromonas</taxon>
    </lineage>
</organism>
<reference evidence="2 3" key="1">
    <citation type="submission" date="2013-07" db="EMBL/GenBank/DDBJ databases">
        <title>Comparative Genomic and Metabolomic Analysis of Twelve Strains of Pseudoalteromonas luteoviolacea.</title>
        <authorList>
            <person name="Vynne N.G."/>
            <person name="Mansson M."/>
            <person name="Gram L."/>
        </authorList>
    </citation>
    <scope>NUCLEOTIDE SEQUENCE [LARGE SCALE GENOMIC DNA]</scope>
    <source>
        <strain evidence="2 3">S4060-1</strain>
    </source>
</reference>
<sequence>MILISILVALIIERLGARSEYWQIDYYLAHYQKWSHQQLSSNWLDKSNIGVMVWMVIPAILVALLYSFSDFVIWELALNVCVLLVCFGCAKYRKSYKAYLNALARGDNEAATLYAFQMGQTRTEDEPHGETFGQTLAWINFTHYCAVMFWFVALGAPGAVLYATTRTMVELLKDKTNAEPPENQQLCVQMLGKHNERLSFFFHALNWFPARLAGFGYLIIGNFSKGTGSWLKYLLDFKTCNRKVVAETALAAEQIEQQYFGCTYEAACMMRLVKRNVLFYLFIVAALTLFAGLN</sequence>
<evidence type="ECO:0000313" key="3">
    <source>
        <dbReference type="Proteomes" id="UP000076661"/>
    </source>
</evidence>
<dbReference type="GO" id="GO:0005886">
    <property type="term" value="C:plasma membrane"/>
    <property type="evidence" value="ECO:0007669"/>
    <property type="project" value="TreeGrafter"/>
</dbReference>
<keyword evidence="1" id="KW-0472">Membrane</keyword>
<dbReference type="Pfam" id="PF17113">
    <property type="entry name" value="AmpE"/>
    <property type="match status" value="1"/>
</dbReference>
<feature type="transmembrane region" description="Helical" evidence="1">
    <location>
        <begin position="141"/>
        <end position="163"/>
    </location>
</feature>
<comment type="caution">
    <text evidence="2">The sequence shown here is derived from an EMBL/GenBank/DDBJ whole genome shotgun (WGS) entry which is preliminary data.</text>
</comment>
<dbReference type="RefSeq" id="WP_063380732.1">
    <property type="nucleotide sequence ID" value="NZ_AUXX01000011.1"/>
</dbReference>
<evidence type="ECO:0000256" key="1">
    <source>
        <dbReference type="SAM" id="Phobius"/>
    </source>
</evidence>
<dbReference type="EMBL" id="AUXX01000011">
    <property type="protein sequence ID" value="KZN67861.1"/>
    <property type="molecule type" value="Genomic_DNA"/>
</dbReference>
<dbReference type="Proteomes" id="UP000076661">
    <property type="component" value="Unassembled WGS sequence"/>
</dbReference>
<keyword evidence="1" id="KW-0812">Transmembrane</keyword>
<gene>
    <name evidence="2" type="ORF">N478_16695</name>
</gene>
<dbReference type="InterPro" id="IPR052966">
    <property type="entry name" value="Beta-lactamase_Reg"/>
</dbReference>
<dbReference type="GO" id="GO:0046677">
    <property type="term" value="P:response to antibiotic"/>
    <property type="evidence" value="ECO:0007669"/>
    <property type="project" value="TreeGrafter"/>
</dbReference>
<protein>
    <recommendedName>
        <fullName evidence="4">Regulatory protein</fullName>
    </recommendedName>
</protein>
<dbReference type="AlphaFoldDB" id="A0A162BST7"/>
<feature type="transmembrane region" description="Helical" evidence="1">
    <location>
        <begin position="49"/>
        <end position="69"/>
    </location>
</feature>